<organism evidence="1 2">
    <name type="scientific">Methylomonas koyamae</name>
    <dbReference type="NCBI Taxonomy" id="702114"/>
    <lineage>
        <taxon>Bacteria</taxon>
        <taxon>Pseudomonadati</taxon>
        <taxon>Pseudomonadota</taxon>
        <taxon>Gammaproteobacteria</taxon>
        <taxon>Methylococcales</taxon>
        <taxon>Methylococcaceae</taxon>
        <taxon>Methylomonas</taxon>
    </lineage>
</organism>
<dbReference type="KEGG" id="mko:MKLM6_2223"/>
<evidence type="ECO:0000313" key="2">
    <source>
        <dbReference type="Proteomes" id="UP000077734"/>
    </source>
</evidence>
<dbReference type="InterPro" id="IPR019734">
    <property type="entry name" value="TPR_rpt"/>
</dbReference>
<dbReference type="SUPFAM" id="SSF48452">
    <property type="entry name" value="TPR-like"/>
    <property type="match status" value="1"/>
</dbReference>
<dbReference type="Pfam" id="PF14559">
    <property type="entry name" value="TPR_19"/>
    <property type="match status" value="1"/>
</dbReference>
<dbReference type="PROSITE" id="PS50293">
    <property type="entry name" value="TPR_REGION"/>
    <property type="match status" value="1"/>
</dbReference>
<dbReference type="Gene3D" id="1.25.40.10">
    <property type="entry name" value="Tetratricopeptide repeat domain"/>
    <property type="match status" value="1"/>
</dbReference>
<reference evidence="1 2" key="1">
    <citation type="submission" date="2016-03" db="EMBL/GenBank/DDBJ databases">
        <authorList>
            <person name="Heylen K."/>
            <person name="De Vos P."/>
            <person name="Vekeman B."/>
        </authorList>
    </citation>
    <scope>NUCLEOTIDE SEQUENCE [LARGE SCALE GENOMIC DNA]</scope>
    <source>
        <strain evidence="1 2">R-49807</strain>
    </source>
</reference>
<dbReference type="AlphaFoldDB" id="A0A291IJJ8"/>
<evidence type="ECO:0000313" key="1">
    <source>
        <dbReference type="EMBL" id="OAI21492.1"/>
    </source>
</evidence>
<gene>
    <name evidence="1" type="ORF">A1356_20755</name>
</gene>
<dbReference type="PROSITE" id="PS50005">
    <property type="entry name" value="TPR"/>
    <property type="match status" value="1"/>
</dbReference>
<comment type="caution">
    <text evidence="1">The sequence shown here is derived from an EMBL/GenBank/DDBJ whole genome shotgun (WGS) entry which is preliminary data.</text>
</comment>
<name>A0A291IJJ8_9GAMM</name>
<accession>A0A291IJJ8</accession>
<dbReference type="EMBL" id="LUUL01000139">
    <property type="protein sequence ID" value="OAI21492.1"/>
    <property type="molecule type" value="Genomic_DNA"/>
</dbReference>
<proteinExistence type="predicted"/>
<sequence>MKSNLYINILKVVFYCSGLIPNLASAEYPKTDLDYMGLPIFCKEMHQEGNVGTARAQLWEKRLAGNGGIHHYCAGLFTYNLAWQTSDKTERKSRLKVALAEMDYPFHHGVSPNFVLLPKMYYDIGKVHEALEDYKSAIEMYQKSIERSPKTWMSYAALSDIYLKLNKTSDAITILEQGLEKKPDSKPLLKRLSKLKKPSKSQ</sequence>
<dbReference type="RefSeq" id="WP_082889656.1">
    <property type="nucleotide sequence ID" value="NZ_CP023669.1"/>
</dbReference>
<keyword evidence="2" id="KW-1185">Reference proteome</keyword>
<dbReference type="InterPro" id="IPR011990">
    <property type="entry name" value="TPR-like_helical_dom_sf"/>
</dbReference>
<dbReference type="Proteomes" id="UP000077734">
    <property type="component" value="Unassembled WGS sequence"/>
</dbReference>
<protein>
    <submittedName>
        <fullName evidence="1">Uncharacterized protein</fullName>
    </submittedName>
</protein>
<dbReference type="SMART" id="SM00028">
    <property type="entry name" value="TPR"/>
    <property type="match status" value="2"/>
</dbReference>